<evidence type="ECO:0000313" key="3">
    <source>
        <dbReference type="Proteomes" id="UP000436088"/>
    </source>
</evidence>
<dbReference type="Proteomes" id="UP000436088">
    <property type="component" value="Unassembled WGS sequence"/>
</dbReference>
<accession>A0A6A2YVT7</accession>
<dbReference type="PROSITE" id="PS50878">
    <property type="entry name" value="RT_POL"/>
    <property type="match status" value="1"/>
</dbReference>
<name>A0A6A2YVT7_HIBSY</name>
<dbReference type="InterPro" id="IPR036691">
    <property type="entry name" value="Endo/exonu/phosph_ase_sf"/>
</dbReference>
<dbReference type="PANTHER" id="PTHR31635">
    <property type="entry name" value="REVERSE TRANSCRIPTASE DOMAIN-CONTAINING PROTEIN-RELATED"/>
    <property type="match status" value="1"/>
</dbReference>
<reference evidence="2" key="1">
    <citation type="submission" date="2019-09" db="EMBL/GenBank/DDBJ databases">
        <title>Draft genome information of white flower Hibiscus syriacus.</title>
        <authorList>
            <person name="Kim Y.-M."/>
        </authorList>
    </citation>
    <scope>NUCLEOTIDE SEQUENCE [LARGE SCALE GENOMIC DNA]</scope>
    <source>
        <strain evidence="2">YM2019G1</strain>
    </source>
</reference>
<dbReference type="AlphaFoldDB" id="A0A6A2YVT7"/>
<dbReference type="InterPro" id="IPR000477">
    <property type="entry name" value="RT_dom"/>
</dbReference>
<dbReference type="SUPFAM" id="SSF56219">
    <property type="entry name" value="DNase I-like"/>
    <property type="match status" value="1"/>
</dbReference>
<feature type="domain" description="Reverse transcriptase" evidence="1">
    <location>
        <begin position="397"/>
        <end position="617"/>
    </location>
</feature>
<sequence length="617" mass="70430">MVAAVTGDGTVLGRSQTECSHIERRLKTVVAEGENEGIKDVKDKVVTFFIDNLLEGLVADSMFETRRIIGNLDGKRINNCRISVSLAKIGRSTSEGKKASSENNRPQVFVRSGVTSDQLLHSKKRIIGHVEDEKVWKLRMFGDMMSLSVDPSSEKLMSQGNERERMRVFKKMAMQDEKAFNVAGNGNESVEENNDEGVSKEVGDIDLGSLIKDPMIFCQETTTKPEQARVNNKMVDQEKSCRELVFHSGPIKSKDRTDKAEPIVDRQTWVQKCVDQSQHSEEDDPQGFFRELKDKALKRHKGKEKDLESLELSGRSLSERRGGVRSIVGCKEFNEFIANCKLVDLPMRDKKFTWYGPTNRSCRLDQFLLDEKWFFGGGNFEQFFLKQTVSDHASVGFDGEDFHSKVKNLEGKVNELEEKGNVSRLSAQDQLKLKIFKELWEALRVQEEMWRQKSCIRWLALGDSDTSFFQKAVKFCSANEIIHSMFEAGSEIGGVVLKLDFSKAYDCVRWEFLMMILEKLGFDRLWRSWTWACVSSASVSVLVNGSPTKEFRIRRGLWQGDTLSSFLFIIVIEVLHRLFIKEEMSGEIKGIENVIPCPSFTHLQFADDTFIFVKQKM</sequence>
<evidence type="ECO:0000313" key="2">
    <source>
        <dbReference type="EMBL" id="KAE8683516.1"/>
    </source>
</evidence>
<protein>
    <recommendedName>
        <fullName evidence="1">Reverse transcriptase domain-containing protein</fullName>
    </recommendedName>
</protein>
<dbReference type="PANTHER" id="PTHR31635:SF196">
    <property type="entry name" value="REVERSE TRANSCRIPTASE DOMAIN-CONTAINING PROTEIN-RELATED"/>
    <property type="match status" value="1"/>
</dbReference>
<gene>
    <name evidence="2" type="ORF">F3Y22_tig00111206pilonHSYRG00139</name>
</gene>
<evidence type="ECO:0000259" key="1">
    <source>
        <dbReference type="PROSITE" id="PS50878"/>
    </source>
</evidence>
<dbReference type="SUPFAM" id="SSF56672">
    <property type="entry name" value="DNA/RNA polymerases"/>
    <property type="match status" value="1"/>
</dbReference>
<comment type="caution">
    <text evidence="2">The sequence shown here is derived from an EMBL/GenBank/DDBJ whole genome shotgun (WGS) entry which is preliminary data.</text>
</comment>
<proteinExistence type="predicted"/>
<dbReference type="InterPro" id="IPR043502">
    <property type="entry name" value="DNA/RNA_pol_sf"/>
</dbReference>
<dbReference type="EMBL" id="VEPZ02001267">
    <property type="protein sequence ID" value="KAE8683516.1"/>
    <property type="molecule type" value="Genomic_DNA"/>
</dbReference>
<organism evidence="2 3">
    <name type="scientific">Hibiscus syriacus</name>
    <name type="common">Rose of Sharon</name>
    <dbReference type="NCBI Taxonomy" id="106335"/>
    <lineage>
        <taxon>Eukaryota</taxon>
        <taxon>Viridiplantae</taxon>
        <taxon>Streptophyta</taxon>
        <taxon>Embryophyta</taxon>
        <taxon>Tracheophyta</taxon>
        <taxon>Spermatophyta</taxon>
        <taxon>Magnoliopsida</taxon>
        <taxon>eudicotyledons</taxon>
        <taxon>Gunneridae</taxon>
        <taxon>Pentapetalae</taxon>
        <taxon>rosids</taxon>
        <taxon>malvids</taxon>
        <taxon>Malvales</taxon>
        <taxon>Malvaceae</taxon>
        <taxon>Malvoideae</taxon>
        <taxon>Hibiscus</taxon>
    </lineage>
</organism>
<keyword evidence="3" id="KW-1185">Reference proteome</keyword>
<dbReference type="Pfam" id="PF00078">
    <property type="entry name" value="RVT_1"/>
    <property type="match status" value="1"/>
</dbReference>